<dbReference type="GO" id="GO:0035336">
    <property type="term" value="P:long-chain fatty-acyl-CoA metabolic process"/>
    <property type="evidence" value="ECO:0007669"/>
    <property type="project" value="TreeGrafter"/>
</dbReference>
<dbReference type="Pfam" id="PF03015">
    <property type="entry name" value="Sterile"/>
    <property type="match status" value="1"/>
</dbReference>
<accession>A0A336LMX7</accession>
<evidence type="ECO:0000313" key="7">
    <source>
        <dbReference type="EMBL" id="SSW97597.1"/>
    </source>
</evidence>
<dbReference type="GO" id="GO:0005777">
    <property type="term" value="C:peroxisome"/>
    <property type="evidence" value="ECO:0007669"/>
    <property type="project" value="TreeGrafter"/>
</dbReference>
<dbReference type="GO" id="GO:0080019">
    <property type="term" value="F:alcohol-forming very long-chain fatty acyl-CoA reductase activity"/>
    <property type="evidence" value="ECO:0007669"/>
    <property type="project" value="InterPro"/>
</dbReference>
<dbReference type="Pfam" id="PF07993">
    <property type="entry name" value="NAD_binding_4"/>
    <property type="match status" value="1"/>
</dbReference>
<keyword evidence="4" id="KW-0560">Oxidoreductase</keyword>
<feature type="domain" description="Fatty acyl-CoA reductase C-terminal" evidence="5">
    <location>
        <begin position="286"/>
        <end position="378"/>
    </location>
</feature>
<evidence type="ECO:0000313" key="8">
    <source>
        <dbReference type="EMBL" id="SSX17983.1"/>
    </source>
</evidence>
<dbReference type="PANTHER" id="PTHR11011">
    <property type="entry name" value="MALE STERILITY PROTEIN 2-RELATED"/>
    <property type="match status" value="1"/>
</dbReference>
<sequence length="439" mass="50722">MESSIVNFYRDKTILLTGFSGFLGQIVTEKLLRSCEVKVIYVLIRNKKNKSWQNRIYEKLKDPLYDVLRKERPNFADKVVGIPGDCCLPNLGLNQDDLGNLKNNVNIVIHSAALVKFNAPLSTAININVKGTHHVIKLCKEMKQLQACIYVSTAFSNCNQTEIHEKFYKPKMSALDMLMYGVSMGAIHIFRCDRKKLAAIVPVVVISSDLVVSCMLASAWDIGRNSYQSTPIYNFVAKRSNPLTWGQFIDDNLAAARTFPNSKCYWYYAFDTTESISTAKMLHFLYHTIPGYFVDIFLILMGKKFRLSRLYKVVYSLIQELDFFTVREWKWHDNNVEALWKRMSTVDHDKFFFNMEKLDWKAYLYNSLLGQRLYVAKDDPATIPYAIKRQQVLKIVHYAVTYTIKGYIILFGIYWLYSFIFSVGMLSITSQSEDISDVS</sequence>
<evidence type="ECO:0000256" key="2">
    <source>
        <dbReference type="ARBA" id="ARBA00022516"/>
    </source>
</evidence>
<evidence type="ECO:0000256" key="3">
    <source>
        <dbReference type="ARBA" id="ARBA00023098"/>
    </source>
</evidence>
<proteinExistence type="inferred from homology"/>
<dbReference type="InterPro" id="IPR013120">
    <property type="entry name" value="FAR_NAD-bd"/>
</dbReference>
<evidence type="ECO:0000259" key="5">
    <source>
        <dbReference type="Pfam" id="PF03015"/>
    </source>
</evidence>
<keyword evidence="4" id="KW-0812">Transmembrane</keyword>
<dbReference type="EMBL" id="UFQT01000022">
    <property type="protein sequence ID" value="SSX17983.1"/>
    <property type="molecule type" value="Genomic_DNA"/>
</dbReference>
<feature type="transmembrane region" description="Helical" evidence="4">
    <location>
        <begin position="284"/>
        <end position="302"/>
    </location>
</feature>
<comment type="catalytic activity">
    <reaction evidence="4">
        <text>a long-chain fatty acyl-CoA + 2 NADPH + 2 H(+) = a long-chain primary fatty alcohol + 2 NADP(+) + CoA</text>
        <dbReference type="Rhea" id="RHEA:52716"/>
        <dbReference type="ChEBI" id="CHEBI:15378"/>
        <dbReference type="ChEBI" id="CHEBI:57287"/>
        <dbReference type="ChEBI" id="CHEBI:57783"/>
        <dbReference type="ChEBI" id="CHEBI:58349"/>
        <dbReference type="ChEBI" id="CHEBI:77396"/>
        <dbReference type="ChEBI" id="CHEBI:83139"/>
        <dbReference type="EC" id="1.2.1.84"/>
    </reaction>
</comment>
<reference evidence="8" key="2">
    <citation type="submission" date="2018-07" db="EMBL/GenBank/DDBJ databases">
        <authorList>
            <person name="Quirk P.G."/>
            <person name="Krulwich T.A."/>
        </authorList>
    </citation>
    <scope>NUCLEOTIDE SEQUENCE</scope>
</reference>
<keyword evidence="4" id="KW-1133">Transmembrane helix</keyword>
<evidence type="ECO:0000256" key="1">
    <source>
        <dbReference type="ARBA" id="ARBA00005928"/>
    </source>
</evidence>
<dbReference type="InterPro" id="IPR026055">
    <property type="entry name" value="FAR"/>
</dbReference>
<keyword evidence="4" id="KW-0521">NADP</keyword>
<comment type="function">
    <text evidence="4">Catalyzes the reduction of fatty acyl-CoA to fatty alcohols.</text>
</comment>
<protein>
    <recommendedName>
        <fullName evidence="4">Fatty acyl-CoA reductase</fullName>
        <ecNumber evidence="4">1.2.1.84</ecNumber>
    </recommendedName>
</protein>
<reference evidence="7" key="1">
    <citation type="submission" date="2018-04" db="EMBL/GenBank/DDBJ databases">
        <authorList>
            <person name="Go L.Y."/>
            <person name="Mitchell J.A."/>
        </authorList>
    </citation>
    <scope>NUCLEOTIDE SEQUENCE</scope>
    <source>
        <tissue evidence="7">Whole organism</tissue>
    </source>
</reference>
<dbReference type="InterPro" id="IPR036291">
    <property type="entry name" value="NAD(P)-bd_dom_sf"/>
</dbReference>
<gene>
    <name evidence="8" type="primary">CSON006014</name>
</gene>
<organism evidence="8">
    <name type="scientific">Culicoides sonorensis</name>
    <name type="common">Biting midge</name>
    <dbReference type="NCBI Taxonomy" id="179676"/>
    <lineage>
        <taxon>Eukaryota</taxon>
        <taxon>Metazoa</taxon>
        <taxon>Ecdysozoa</taxon>
        <taxon>Arthropoda</taxon>
        <taxon>Hexapoda</taxon>
        <taxon>Insecta</taxon>
        <taxon>Pterygota</taxon>
        <taxon>Neoptera</taxon>
        <taxon>Endopterygota</taxon>
        <taxon>Diptera</taxon>
        <taxon>Nematocera</taxon>
        <taxon>Chironomoidea</taxon>
        <taxon>Ceratopogonidae</taxon>
        <taxon>Ceratopogoninae</taxon>
        <taxon>Culicoides</taxon>
        <taxon>Monoculicoides</taxon>
    </lineage>
</organism>
<evidence type="ECO:0000259" key="6">
    <source>
        <dbReference type="Pfam" id="PF07993"/>
    </source>
</evidence>
<evidence type="ECO:0000256" key="4">
    <source>
        <dbReference type="RuleBase" id="RU363097"/>
    </source>
</evidence>
<dbReference type="PANTHER" id="PTHR11011:SF60">
    <property type="entry name" value="FATTY ACYL-COA REDUCTASE-RELATED"/>
    <property type="match status" value="1"/>
</dbReference>
<dbReference type="CDD" id="cd09071">
    <property type="entry name" value="FAR_C"/>
    <property type="match status" value="1"/>
</dbReference>
<dbReference type="AlphaFoldDB" id="A0A336LMX7"/>
<dbReference type="OMA" id="ALDWDSY"/>
<dbReference type="EC" id="1.2.1.84" evidence="4"/>
<feature type="transmembrane region" description="Helical" evidence="4">
    <location>
        <begin position="197"/>
        <end position="220"/>
    </location>
</feature>
<keyword evidence="4" id="KW-0472">Membrane</keyword>
<feature type="domain" description="Thioester reductase (TE)" evidence="6">
    <location>
        <begin position="16"/>
        <end position="172"/>
    </location>
</feature>
<comment type="similarity">
    <text evidence="1 4">Belongs to the fatty acyl-CoA reductase family.</text>
</comment>
<dbReference type="SUPFAM" id="SSF51735">
    <property type="entry name" value="NAD(P)-binding Rossmann-fold domains"/>
    <property type="match status" value="1"/>
</dbReference>
<dbReference type="VEuPathDB" id="VectorBase:CSON006014"/>
<dbReference type="InterPro" id="IPR033640">
    <property type="entry name" value="FAR_C"/>
</dbReference>
<dbReference type="GO" id="GO:0102965">
    <property type="term" value="F:alcohol-forming long-chain fatty acyl-CoA reductase activity"/>
    <property type="evidence" value="ECO:0007669"/>
    <property type="project" value="UniProtKB-EC"/>
</dbReference>
<dbReference type="Gene3D" id="3.40.50.720">
    <property type="entry name" value="NAD(P)-binding Rossmann-like Domain"/>
    <property type="match status" value="1"/>
</dbReference>
<name>A0A336LMX7_CULSO</name>
<keyword evidence="3 4" id="KW-0443">Lipid metabolism</keyword>
<feature type="transmembrane region" description="Helical" evidence="4">
    <location>
        <begin position="395"/>
        <end position="417"/>
    </location>
</feature>
<dbReference type="EMBL" id="UFQS01000022">
    <property type="protein sequence ID" value="SSW97597.1"/>
    <property type="molecule type" value="Genomic_DNA"/>
</dbReference>
<keyword evidence="2 4" id="KW-0444">Lipid biosynthesis</keyword>